<dbReference type="InterPro" id="IPR011042">
    <property type="entry name" value="6-blade_b-propeller_TolB-like"/>
</dbReference>
<dbReference type="Gene3D" id="2.120.10.30">
    <property type="entry name" value="TolB, C-terminal domain"/>
    <property type="match status" value="1"/>
</dbReference>
<sequence>MRDGRTFYVLYATGSAKETGVWTFTEGRTPRKLADLPADGLPNGLARDSRTGTLYVTDSAQGAVYAVTARGRVEVFSTDAALASTGFFGVNGAKVRDGHLYVSNLDRGTLLRAPLSGRRSGVFTTVASGLAGIDDFDFTGHGEQVLASLVTENKVVLAGGGRPTTTVLTPADGLSNPTSVLVHGGHAYVPSAAYTTQKDPNLLVARLGGRF</sequence>
<dbReference type="RefSeq" id="WP_203379417.1">
    <property type="nucleotide sequence ID" value="NZ_JAENHP010000010.1"/>
</dbReference>
<dbReference type="PANTHER" id="PTHR42060:SF1">
    <property type="entry name" value="NHL REPEAT-CONTAINING PROTEIN"/>
    <property type="match status" value="1"/>
</dbReference>
<keyword evidence="2" id="KW-1185">Reference proteome</keyword>
<dbReference type="EMBL" id="JAENHP010000010">
    <property type="protein sequence ID" value="MBM2619429.1"/>
    <property type="molecule type" value="Genomic_DNA"/>
</dbReference>
<gene>
    <name evidence="1" type="ORF">JIG36_28135</name>
</gene>
<organism evidence="1 2">
    <name type="scientific">Paractinoplanes ovalisporus</name>
    <dbReference type="NCBI Taxonomy" id="2810368"/>
    <lineage>
        <taxon>Bacteria</taxon>
        <taxon>Bacillati</taxon>
        <taxon>Actinomycetota</taxon>
        <taxon>Actinomycetes</taxon>
        <taxon>Micromonosporales</taxon>
        <taxon>Micromonosporaceae</taxon>
        <taxon>Paractinoplanes</taxon>
    </lineage>
</organism>
<dbReference type="Proteomes" id="UP000632138">
    <property type="component" value="Unassembled WGS sequence"/>
</dbReference>
<dbReference type="InterPro" id="IPR052998">
    <property type="entry name" value="Hetero-Diels-Alderase-like"/>
</dbReference>
<proteinExistence type="predicted"/>
<name>A0ABS2AJM0_9ACTN</name>
<protein>
    <recommendedName>
        <fullName evidence="3">SMP-30/Gluconolactonase/LRE-like region domain-containing protein</fullName>
    </recommendedName>
</protein>
<evidence type="ECO:0000313" key="2">
    <source>
        <dbReference type="Proteomes" id="UP000632138"/>
    </source>
</evidence>
<accession>A0ABS2AJM0</accession>
<comment type="caution">
    <text evidence="1">The sequence shown here is derived from an EMBL/GenBank/DDBJ whole genome shotgun (WGS) entry which is preliminary data.</text>
</comment>
<dbReference type="PANTHER" id="PTHR42060">
    <property type="entry name" value="NHL REPEAT-CONTAINING PROTEIN-RELATED"/>
    <property type="match status" value="1"/>
</dbReference>
<evidence type="ECO:0008006" key="3">
    <source>
        <dbReference type="Google" id="ProtNLM"/>
    </source>
</evidence>
<evidence type="ECO:0000313" key="1">
    <source>
        <dbReference type="EMBL" id="MBM2619429.1"/>
    </source>
</evidence>
<reference evidence="1 2" key="1">
    <citation type="submission" date="2021-01" db="EMBL/GenBank/DDBJ databases">
        <title>Actinoplanes sp. nov. LDG1-06 isolated from lichen.</title>
        <authorList>
            <person name="Saeng-In P."/>
            <person name="Phongsopitanun W."/>
            <person name="Kanchanasin P."/>
            <person name="Yuki M."/>
            <person name="Kudo T."/>
            <person name="Ohkuma M."/>
            <person name="Tanasupawat S."/>
        </authorList>
    </citation>
    <scope>NUCLEOTIDE SEQUENCE [LARGE SCALE GENOMIC DNA]</scope>
    <source>
        <strain evidence="1 2">LDG1-06</strain>
    </source>
</reference>
<dbReference type="SUPFAM" id="SSF63829">
    <property type="entry name" value="Calcium-dependent phosphotriesterase"/>
    <property type="match status" value="1"/>
</dbReference>